<dbReference type="GeneID" id="61187692"/>
<sequence length="350" mass="39641">MNYYDNSVVFNDLKEIAKSNVNFQKFRNATVLITGINGMLATYLAYSLFYLNDHENLGVRVIGLGRNKKEFTKKLPNLETLNFEFVEQDVTDRINIEEKIDYIFHAATNASPESMVKQPVEISLTNTLGTYNVAELAKKNDAHLHFFSTREVYGSNPNIQLKENDDSIVNILNVRDVYPIAKLSAESMLLAYHEEYGLDISISRIAHAYGPTMKIDGRVMSDFIGKVKENQDIILNSNGSAERAFIYVTDAISAIFYIVLNHTEKNFVMNISNELEPITVKQLALLISRCSERFSKSIEVQHDLKKSSALGYSKNIRKPLDTSRLEKTGWSPKVLLADGIMRTLKVLLPL</sequence>
<dbReference type="RefSeq" id="WP_147000504.1">
    <property type="nucleotide sequence ID" value="NZ_CP042375.1"/>
</dbReference>
<geneLocation type="plasmid" evidence="6 7">
    <name>unnamed1</name>
</geneLocation>
<keyword evidence="3" id="KW-0520">NAD</keyword>
<feature type="domain" description="NAD-dependent epimerase/dehydratase" evidence="5">
    <location>
        <begin position="31"/>
        <end position="271"/>
    </location>
</feature>
<organism evidence="6 7">
    <name type="scientific">Leuconostoc carnosum</name>
    <dbReference type="NCBI Taxonomy" id="1252"/>
    <lineage>
        <taxon>Bacteria</taxon>
        <taxon>Bacillati</taxon>
        <taxon>Bacillota</taxon>
        <taxon>Bacilli</taxon>
        <taxon>Lactobacillales</taxon>
        <taxon>Lactobacillaceae</taxon>
        <taxon>Leuconostoc</taxon>
    </lineage>
</organism>
<evidence type="ECO:0000256" key="3">
    <source>
        <dbReference type="ARBA" id="ARBA00023027"/>
    </source>
</evidence>
<keyword evidence="2" id="KW-0210">Decarboxylase</keyword>
<dbReference type="Pfam" id="PF01370">
    <property type="entry name" value="Epimerase"/>
    <property type="match status" value="1"/>
</dbReference>
<accession>A0AAE6M3S4</accession>
<proteinExistence type="predicted"/>
<dbReference type="GO" id="GO:0070403">
    <property type="term" value="F:NAD+ binding"/>
    <property type="evidence" value="ECO:0007669"/>
    <property type="project" value="InterPro"/>
</dbReference>
<evidence type="ECO:0000256" key="2">
    <source>
        <dbReference type="ARBA" id="ARBA00022793"/>
    </source>
</evidence>
<evidence type="ECO:0000259" key="5">
    <source>
        <dbReference type="Pfam" id="PF01370"/>
    </source>
</evidence>
<dbReference type="GO" id="GO:0042732">
    <property type="term" value="P:D-xylose metabolic process"/>
    <property type="evidence" value="ECO:0007669"/>
    <property type="project" value="InterPro"/>
</dbReference>
<dbReference type="EMBL" id="CP042375">
    <property type="protein sequence ID" value="QEA34128.1"/>
    <property type="molecule type" value="Genomic_DNA"/>
</dbReference>
<evidence type="ECO:0000256" key="1">
    <source>
        <dbReference type="ARBA" id="ARBA00001911"/>
    </source>
</evidence>
<dbReference type="PANTHER" id="PTHR43078:SF6">
    <property type="entry name" value="UDP-GLUCURONIC ACID DECARBOXYLASE 1"/>
    <property type="match status" value="1"/>
</dbReference>
<gene>
    <name evidence="6" type="ORF">FGL89_08000</name>
</gene>
<dbReference type="GO" id="GO:0005737">
    <property type="term" value="C:cytoplasm"/>
    <property type="evidence" value="ECO:0007669"/>
    <property type="project" value="TreeGrafter"/>
</dbReference>
<dbReference type="SUPFAM" id="SSF51735">
    <property type="entry name" value="NAD(P)-binding Rossmann-fold domains"/>
    <property type="match status" value="1"/>
</dbReference>
<evidence type="ECO:0000313" key="6">
    <source>
        <dbReference type="EMBL" id="QEA34128.1"/>
    </source>
</evidence>
<evidence type="ECO:0000256" key="4">
    <source>
        <dbReference type="ARBA" id="ARBA00023239"/>
    </source>
</evidence>
<name>A0AAE6M3S4_LEUCA</name>
<dbReference type="InterPro" id="IPR001509">
    <property type="entry name" value="Epimerase_deHydtase"/>
</dbReference>
<keyword evidence="4" id="KW-0456">Lyase</keyword>
<dbReference type="GO" id="GO:0048040">
    <property type="term" value="F:UDP-glucuronate decarboxylase activity"/>
    <property type="evidence" value="ECO:0007669"/>
    <property type="project" value="TreeGrafter"/>
</dbReference>
<comment type="cofactor">
    <cofactor evidence="1">
        <name>NAD(+)</name>
        <dbReference type="ChEBI" id="CHEBI:57540"/>
    </cofactor>
</comment>
<dbReference type="InterPro" id="IPR044516">
    <property type="entry name" value="UXS-like"/>
</dbReference>
<dbReference type="PANTHER" id="PTHR43078">
    <property type="entry name" value="UDP-GLUCURONIC ACID DECARBOXYLASE-RELATED"/>
    <property type="match status" value="1"/>
</dbReference>
<protein>
    <submittedName>
        <fullName evidence="6">NAD-dependent epimerase/dehydratase family protein</fullName>
    </submittedName>
</protein>
<keyword evidence="6" id="KW-0614">Plasmid</keyword>
<evidence type="ECO:0000313" key="7">
    <source>
        <dbReference type="Proteomes" id="UP000321332"/>
    </source>
</evidence>
<dbReference type="Proteomes" id="UP000321332">
    <property type="component" value="Plasmid unnamed1"/>
</dbReference>
<dbReference type="AlphaFoldDB" id="A0AAE6M3S4"/>
<dbReference type="Gene3D" id="3.40.50.720">
    <property type="entry name" value="NAD(P)-binding Rossmann-like Domain"/>
    <property type="match status" value="1"/>
</dbReference>
<dbReference type="InterPro" id="IPR036291">
    <property type="entry name" value="NAD(P)-bd_dom_sf"/>
</dbReference>
<reference evidence="6 7" key="1">
    <citation type="submission" date="2019-06" db="EMBL/GenBank/DDBJ databases">
        <title>Genome analyses of bacteria isolated from kimchi.</title>
        <authorList>
            <person name="Lee S."/>
            <person name="Ahn S."/>
            <person name="Roh S."/>
        </authorList>
    </citation>
    <scope>NUCLEOTIDE SEQUENCE [LARGE SCALE GENOMIC DNA]</scope>
    <source>
        <strain evidence="6 7">CBA3620</strain>
        <plasmid evidence="6 7">unnamed1</plasmid>
    </source>
</reference>